<evidence type="ECO:0000313" key="5">
    <source>
        <dbReference type="Proteomes" id="UP000249590"/>
    </source>
</evidence>
<dbReference type="Proteomes" id="UP000249590">
    <property type="component" value="Unassembled WGS sequence"/>
</dbReference>
<sequence>MAHDHVTANRLIAAAERVICRARVFGDVTVRRIAAEAEVNPSAIAYHFGSLEKLTAAVGARIYRRLNAERVDELQRAVDRARPQPPGIDGLVAALVGPSIRWSLDPASAYPVLTYMNRLALMADTPDSYREMIENVEHHRIFIRYLREAAPWFDEVEIGWRLNAALGVRTQVIRSRRRTAALTGGAIDLDDADTVVRHLVSVIAPMFGPPR</sequence>
<dbReference type="Pfam" id="PF00440">
    <property type="entry name" value="TetR_N"/>
    <property type="match status" value="1"/>
</dbReference>
<dbReference type="SUPFAM" id="SSF48498">
    <property type="entry name" value="Tetracyclin repressor-like, C-terminal domain"/>
    <property type="match status" value="1"/>
</dbReference>
<gene>
    <name evidence="4" type="ORF">DLJ53_09965</name>
</gene>
<dbReference type="InterPro" id="IPR041586">
    <property type="entry name" value="PsrA_TetR_C"/>
</dbReference>
<evidence type="ECO:0000313" key="4">
    <source>
        <dbReference type="EMBL" id="RAI01724.1"/>
    </source>
</evidence>
<dbReference type="InterPro" id="IPR009057">
    <property type="entry name" value="Homeodomain-like_sf"/>
</dbReference>
<keyword evidence="1 2" id="KW-0238">DNA-binding</keyword>
<feature type="DNA-binding region" description="H-T-H motif" evidence="2">
    <location>
        <begin position="29"/>
        <end position="48"/>
    </location>
</feature>
<evidence type="ECO:0000256" key="1">
    <source>
        <dbReference type="ARBA" id="ARBA00023125"/>
    </source>
</evidence>
<dbReference type="RefSeq" id="WP_111344798.1">
    <property type="nucleotide sequence ID" value="NZ_QHHQ01000002.1"/>
</dbReference>
<dbReference type="Pfam" id="PF17939">
    <property type="entry name" value="TetR_C_30"/>
    <property type="match status" value="1"/>
</dbReference>
<comment type="caution">
    <text evidence="4">The sequence shown here is derived from an EMBL/GenBank/DDBJ whole genome shotgun (WGS) entry which is preliminary data.</text>
</comment>
<accession>A0A8B2NW22</accession>
<dbReference type="SUPFAM" id="SSF46689">
    <property type="entry name" value="Homeodomain-like"/>
    <property type="match status" value="1"/>
</dbReference>
<dbReference type="InterPro" id="IPR036271">
    <property type="entry name" value="Tet_transcr_reg_TetR-rel_C_sf"/>
</dbReference>
<evidence type="ECO:0000256" key="2">
    <source>
        <dbReference type="PROSITE-ProRule" id="PRU00335"/>
    </source>
</evidence>
<dbReference type="Gene3D" id="1.10.357.10">
    <property type="entry name" value="Tetracycline Repressor, domain 2"/>
    <property type="match status" value="1"/>
</dbReference>
<protein>
    <submittedName>
        <fullName evidence="4">TetR family transcriptional regulator</fullName>
    </submittedName>
</protein>
<feature type="domain" description="HTH tetR-type" evidence="3">
    <location>
        <begin position="5"/>
        <end position="66"/>
    </location>
</feature>
<name>A0A8B2NW22_9HYPH</name>
<proteinExistence type="predicted"/>
<dbReference type="AlphaFoldDB" id="A0A8B2NW22"/>
<dbReference type="PROSITE" id="PS50977">
    <property type="entry name" value="HTH_TETR_2"/>
    <property type="match status" value="1"/>
</dbReference>
<dbReference type="GO" id="GO:0003677">
    <property type="term" value="F:DNA binding"/>
    <property type="evidence" value="ECO:0007669"/>
    <property type="project" value="UniProtKB-UniRule"/>
</dbReference>
<evidence type="ECO:0000259" key="3">
    <source>
        <dbReference type="PROSITE" id="PS50977"/>
    </source>
</evidence>
<organism evidence="4 5">
    <name type="scientific">Acuticoccus sediminis</name>
    <dbReference type="NCBI Taxonomy" id="2184697"/>
    <lineage>
        <taxon>Bacteria</taxon>
        <taxon>Pseudomonadati</taxon>
        <taxon>Pseudomonadota</taxon>
        <taxon>Alphaproteobacteria</taxon>
        <taxon>Hyphomicrobiales</taxon>
        <taxon>Amorphaceae</taxon>
        <taxon>Acuticoccus</taxon>
    </lineage>
</organism>
<dbReference type="InterPro" id="IPR001647">
    <property type="entry name" value="HTH_TetR"/>
</dbReference>
<dbReference type="EMBL" id="QHHQ01000002">
    <property type="protein sequence ID" value="RAI01724.1"/>
    <property type="molecule type" value="Genomic_DNA"/>
</dbReference>
<keyword evidence="5" id="KW-1185">Reference proteome</keyword>
<dbReference type="OrthoDB" id="2356263at2"/>
<reference evidence="4 5" key="1">
    <citation type="submission" date="2018-05" db="EMBL/GenBank/DDBJ databases">
        <title>Acuticoccus sediminis sp. nov., isolated from deep-sea sediment of Indian Ocean.</title>
        <authorList>
            <person name="Liu X."/>
            <person name="Lai Q."/>
            <person name="Du Y."/>
            <person name="Sun F."/>
            <person name="Zhang X."/>
            <person name="Wang S."/>
            <person name="Shao Z."/>
        </authorList>
    </citation>
    <scope>NUCLEOTIDE SEQUENCE [LARGE SCALE GENOMIC DNA]</scope>
    <source>
        <strain evidence="4 5">PTG4-2</strain>
    </source>
</reference>